<dbReference type="PROSITE" id="PS00107">
    <property type="entry name" value="PROTEIN_KINASE_ATP"/>
    <property type="match status" value="1"/>
</dbReference>
<dbReference type="InterPro" id="IPR000719">
    <property type="entry name" value="Prot_kinase_dom"/>
</dbReference>
<keyword evidence="6" id="KW-1133">Transmembrane helix</keyword>
<gene>
    <name evidence="8" type="ORF">M8542_14210</name>
</gene>
<keyword evidence="6" id="KW-0472">Membrane</keyword>
<dbReference type="CDD" id="cd14014">
    <property type="entry name" value="STKc_PknB_like"/>
    <property type="match status" value="1"/>
</dbReference>
<evidence type="ECO:0000256" key="3">
    <source>
        <dbReference type="ARBA" id="ARBA00022777"/>
    </source>
</evidence>
<dbReference type="Gene3D" id="3.30.200.20">
    <property type="entry name" value="Phosphorylase Kinase, domain 1"/>
    <property type="match status" value="1"/>
</dbReference>
<keyword evidence="8" id="KW-0723">Serine/threonine-protein kinase</keyword>
<reference evidence="8" key="1">
    <citation type="submission" date="2022-06" db="EMBL/GenBank/DDBJ databases">
        <title>Amycolatopsis iheyaensis sp. nov., a new species of the genus Amycolatopsis isolated from soil in Iheya island, Japan.</title>
        <authorList>
            <person name="Ngamcharungchit C."/>
            <person name="Kanto H."/>
            <person name="Take A."/>
            <person name="Intra B."/>
            <person name="Matsumoto A."/>
            <person name="Panbangred W."/>
            <person name="Inahashi Y."/>
        </authorList>
    </citation>
    <scope>NUCLEOTIDE SEQUENCE</scope>
    <source>
        <strain evidence="8">OK19-0408</strain>
    </source>
</reference>
<dbReference type="Pfam" id="PF00069">
    <property type="entry name" value="Pkinase"/>
    <property type="match status" value="1"/>
</dbReference>
<evidence type="ECO:0000259" key="7">
    <source>
        <dbReference type="PROSITE" id="PS50011"/>
    </source>
</evidence>
<feature type="binding site" evidence="5">
    <location>
        <position position="43"/>
    </location>
    <ligand>
        <name>ATP</name>
        <dbReference type="ChEBI" id="CHEBI:30616"/>
    </ligand>
</feature>
<keyword evidence="1" id="KW-0808">Transferase</keyword>
<name>A0A9X2NG46_9PSEU</name>
<evidence type="ECO:0000313" key="9">
    <source>
        <dbReference type="Proteomes" id="UP001144096"/>
    </source>
</evidence>
<evidence type="ECO:0000256" key="2">
    <source>
        <dbReference type="ARBA" id="ARBA00022741"/>
    </source>
</evidence>
<dbReference type="AlphaFoldDB" id="A0A9X2NG46"/>
<keyword evidence="9" id="KW-1185">Reference proteome</keyword>
<dbReference type="Gene3D" id="1.10.510.10">
    <property type="entry name" value="Transferase(Phosphotransferase) domain 1"/>
    <property type="match status" value="1"/>
</dbReference>
<dbReference type="PROSITE" id="PS00108">
    <property type="entry name" value="PROTEIN_KINASE_ST"/>
    <property type="match status" value="1"/>
</dbReference>
<feature type="domain" description="Protein kinase" evidence="7">
    <location>
        <begin position="15"/>
        <end position="282"/>
    </location>
</feature>
<keyword evidence="4 5" id="KW-0067">ATP-binding</keyword>
<evidence type="ECO:0000313" key="8">
    <source>
        <dbReference type="EMBL" id="MCR6483975.1"/>
    </source>
</evidence>
<sequence>MKPLEPGDARQAGKYRLVAALGEGGMGRVLLGVAPDGRLVALKQVHPEFAHNARFRTRFRQEVQASQRVSGAFTAAVMDADPDAETPWLASVFVTGPSLKEAVEATGPLPVESVRRLAVGLATALGEIHRVGLIHRDLKPGNVLLTGDGPRVIDFGIARAAEGGSDLTGTGGIVGSPAFMSPEQAESRPLTPASDVFSLGGLLVMAATGRGPFAGTTTAQVLYNVVHAVPDLSGVPPEVRRLVEPCLAKDPARRPTPRQLLDFLGPVPPGTRPWPPPVHELIGRQEDAVRTALSWPAPPPVPEPPRRRRWVPLVTALAVVAALAAGALVAVGVFAADPVPIGANLDPTSADTLRATDPCKVLDDVPVSGAGTLRAPDTDYPDIDKCDYGTRDGGRISLHLGEEISLINPQPPGELDGRQVLFSTSGKTTCYASVQLPAQPALGVTTVADTCDLAKTALGQALARIRSGDARFALSPGSLLPLDPCRLLDPAAVPSLGRVGKGALKRLRDCEWTGTTSVSLHFDSYPDVPESGATPVDLGGVTANRMVSGLTCALSWSHRQAAGKQAEQVRITATTTSGDPCPAVVAVGKEVVRRLPKP</sequence>
<proteinExistence type="predicted"/>
<evidence type="ECO:0000256" key="6">
    <source>
        <dbReference type="SAM" id="Phobius"/>
    </source>
</evidence>
<evidence type="ECO:0000256" key="4">
    <source>
        <dbReference type="ARBA" id="ARBA00022840"/>
    </source>
</evidence>
<accession>A0A9X2NG46</accession>
<dbReference type="SUPFAM" id="SSF56112">
    <property type="entry name" value="Protein kinase-like (PK-like)"/>
    <property type="match status" value="1"/>
</dbReference>
<dbReference type="RefSeq" id="WP_257920598.1">
    <property type="nucleotide sequence ID" value="NZ_JAMXQV010000006.1"/>
</dbReference>
<evidence type="ECO:0000256" key="1">
    <source>
        <dbReference type="ARBA" id="ARBA00022679"/>
    </source>
</evidence>
<dbReference type="EMBL" id="JAMXQV010000006">
    <property type="protein sequence ID" value="MCR6483975.1"/>
    <property type="molecule type" value="Genomic_DNA"/>
</dbReference>
<dbReference type="PROSITE" id="PS50011">
    <property type="entry name" value="PROTEIN_KINASE_DOM"/>
    <property type="match status" value="1"/>
</dbReference>
<protein>
    <submittedName>
        <fullName evidence="8">Serine/threonine protein kinase</fullName>
    </submittedName>
</protein>
<dbReference type="SMART" id="SM00220">
    <property type="entry name" value="S_TKc"/>
    <property type="match status" value="1"/>
</dbReference>
<dbReference type="Proteomes" id="UP001144096">
    <property type="component" value="Unassembled WGS sequence"/>
</dbReference>
<dbReference type="InterPro" id="IPR017441">
    <property type="entry name" value="Protein_kinase_ATP_BS"/>
</dbReference>
<keyword evidence="6" id="KW-0812">Transmembrane</keyword>
<dbReference type="GO" id="GO:0004674">
    <property type="term" value="F:protein serine/threonine kinase activity"/>
    <property type="evidence" value="ECO:0007669"/>
    <property type="project" value="UniProtKB-KW"/>
</dbReference>
<feature type="transmembrane region" description="Helical" evidence="6">
    <location>
        <begin position="310"/>
        <end position="335"/>
    </location>
</feature>
<dbReference type="GO" id="GO:0005524">
    <property type="term" value="F:ATP binding"/>
    <property type="evidence" value="ECO:0007669"/>
    <property type="project" value="UniProtKB-UniRule"/>
</dbReference>
<organism evidence="8 9">
    <name type="scientific">Amycolatopsis iheyensis</name>
    <dbReference type="NCBI Taxonomy" id="2945988"/>
    <lineage>
        <taxon>Bacteria</taxon>
        <taxon>Bacillati</taxon>
        <taxon>Actinomycetota</taxon>
        <taxon>Actinomycetes</taxon>
        <taxon>Pseudonocardiales</taxon>
        <taxon>Pseudonocardiaceae</taxon>
        <taxon>Amycolatopsis</taxon>
    </lineage>
</organism>
<keyword evidence="3 8" id="KW-0418">Kinase</keyword>
<dbReference type="PANTHER" id="PTHR43289:SF34">
    <property type="entry name" value="SERINE_THREONINE-PROTEIN KINASE YBDM-RELATED"/>
    <property type="match status" value="1"/>
</dbReference>
<dbReference type="InterPro" id="IPR008271">
    <property type="entry name" value="Ser/Thr_kinase_AS"/>
</dbReference>
<keyword evidence="2 5" id="KW-0547">Nucleotide-binding</keyword>
<dbReference type="InterPro" id="IPR011009">
    <property type="entry name" value="Kinase-like_dom_sf"/>
</dbReference>
<dbReference type="PANTHER" id="PTHR43289">
    <property type="entry name" value="MITOGEN-ACTIVATED PROTEIN KINASE KINASE KINASE 20-RELATED"/>
    <property type="match status" value="1"/>
</dbReference>
<evidence type="ECO:0000256" key="5">
    <source>
        <dbReference type="PROSITE-ProRule" id="PRU10141"/>
    </source>
</evidence>
<comment type="caution">
    <text evidence="8">The sequence shown here is derived from an EMBL/GenBank/DDBJ whole genome shotgun (WGS) entry which is preliminary data.</text>
</comment>